<accession>A0A9P1I4V0</accession>
<gene>
    <name evidence="1" type="ORF">CAMP_LOCUS995</name>
</gene>
<evidence type="ECO:0000313" key="1">
    <source>
        <dbReference type="EMBL" id="CAI5438358.1"/>
    </source>
</evidence>
<dbReference type="EMBL" id="CANHGI010000001">
    <property type="protein sequence ID" value="CAI5438358.1"/>
    <property type="molecule type" value="Genomic_DNA"/>
</dbReference>
<comment type="caution">
    <text evidence="1">The sequence shown here is derived from an EMBL/GenBank/DDBJ whole genome shotgun (WGS) entry which is preliminary data.</text>
</comment>
<dbReference type="OrthoDB" id="5871872at2759"/>
<dbReference type="Proteomes" id="UP001152747">
    <property type="component" value="Unassembled WGS sequence"/>
</dbReference>
<proteinExistence type="predicted"/>
<organism evidence="1 2">
    <name type="scientific">Caenorhabditis angaria</name>
    <dbReference type="NCBI Taxonomy" id="860376"/>
    <lineage>
        <taxon>Eukaryota</taxon>
        <taxon>Metazoa</taxon>
        <taxon>Ecdysozoa</taxon>
        <taxon>Nematoda</taxon>
        <taxon>Chromadorea</taxon>
        <taxon>Rhabditida</taxon>
        <taxon>Rhabditina</taxon>
        <taxon>Rhabditomorpha</taxon>
        <taxon>Rhabditoidea</taxon>
        <taxon>Rhabditidae</taxon>
        <taxon>Peloderinae</taxon>
        <taxon>Caenorhabditis</taxon>
    </lineage>
</organism>
<evidence type="ECO:0000313" key="2">
    <source>
        <dbReference type="Proteomes" id="UP001152747"/>
    </source>
</evidence>
<reference evidence="1" key="1">
    <citation type="submission" date="2022-11" db="EMBL/GenBank/DDBJ databases">
        <authorList>
            <person name="Kikuchi T."/>
        </authorList>
    </citation>
    <scope>NUCLEOTIDE SEQUENCE</scope>
    <source>
        <strain evidence="1">PS1010</strain>
    </source>
</reference>
<name>A0A9P1I4V0_9PELO</name>
<dbReference type="AlphaFoldDB" id="A0A9P1I4V0"/>
<protein>
    <submittedName>
        <fullName evidence="1">Uncharacterized protein</fullName>
    </submittedName>
</protein>
<keyword evidence="2" id="KW-1185">Reference proteome</keyword>
<sequence>MTSNKETRTTEVEVRRWFDDVINDKKYFSARILENFANTIGQNVEITAKVGVMVFLILLIFVKEAHLLANFAIILIPFLQTYVYPSEKPTPNIHFIHHIIFGCSVLFDRILELIPCYYVLKVALFVALYHPPSNRCIDNIESLLVKIAGKN</sequence>